<evidence type="ECO:0000259" key="2">
    <source>
        <dbReference type="Pfam" id="PF24626"/>
    </source>
</evidence>
<dbReference type="InterPro" id="IPR006912">
    <property type="entry name" value="Harbinger_derived_prot"/>
</dbReference>
<comment type="caution">
    <text evidence="3">The sequence shown here is derived from an EMBL/GenBank/DDBJ whole genome shotgun (WGS) entry which is preliminary data.</text>
</comment>
<dbReference type="Pfam" id="PF04827">
    <property type="entry name" value="Plant_tran"/>
    <property type="match status" value="1"/>
</dbReference>
<feature type="domain" description="Tf2-1-like SH3-like" evidence="2">
    <location>
        <begin position="778"/>
        <end position="827"/>
    </location>
</feature>
<accession>A0A6L2LZJ9</accession>
<reference evidence="3" key="1">
    <citation type="journal article" date="2019" name="Sci. Rep.">
        <title>Draft genome of Tanacetum cinerariifolium, the natural source of mosquito coil.</title>
        <authorList>
            <person name="Yamashiro T."/>
            <person name="Shiraishi A."/>
            <person name="Satake H."/>
            <person name="Nakayama K."/>
        </authorList>
    </citation>
    <scope>NUCLEOTIDE SEQUENCE</scope>
</reference>
<dbReference type="PANTHER" id="PTHR47150:SF4">
    <property type="entry name" value="HARBINGER TRANSPOSASE-DERIVED PROTEIN-RELATED"/>
    <property type="match status" value="1"/>
</dbReference>
<feature type="domain" description="Reverse transcriptase Ty1/copia-type" evidence="1">
    <location>
        <begin position="509"/>
        <end position="589"/>
    </location>
</feature>
<dbReference type="PANTHER" id="PTHR47150">
    <property type="entry name" value="OS12G0169200 PROTEIN"/>
    <property type="match status" value="1"/>
</dbReference>
<evidence type="ECO:0000259" key="1">
    <source>
        <dbReference type="Pfam" id="PF07727"/>
    </source>
</evidence>
<name>A0A6L2LZJ9_TANCI</name>
<gene>
    <name evidence="3" type="ORF">Tci_038567</name>
</gene>
<sequence length="1290" mass="145732">MMALRCRACDVRVDPLNPPPPTSQSEPDDEIEVENPIQHKDETIPTSVHKIAFILRRLCGRETAHALVEKKGKAKDKFYGKLILELGNEVRSMWSKERLQWKSWLRSLSAPMTQAAIYRMIKDSVDAAIAAERARQANVRNDDSRSGPIRGQDATPAICECTFAGFMKCNPAIFCGVEGANLKVKEYDVVAYTQRFNKLALMCPRMVEPERVKVDAYIQGLTDNIKGEVTSSKPDNLNEAVRMAHKLMEQKSKARDARILEGKKRKWGSLQGGNNSDDEGITKIMGFMVISEDEPSVEKADASKVTLEQLLSEQVLGNIVKVLGRKGKRKKKISFKDVVFTKVKESTSMPAPEITSHLESKCDTHETLQHLPQLIGATPFGTLKSPISLSDLILNMVDLTLDLSVPKKTRPSTKVSPAYAINKKTKKSLVVPKPCSDKKTDSSTEQIFLTLIEEDAIKKSLSKLKAQSPLKPTPKKTPMISNPFKDCKYYGFNDHHSDYCEFYPGYEERIDYEETFAPVTRLEAIRIFLAYIAYIGFIVYQMDVKSVFLNSKILKDVYVQQPLGFESNEFPNNVRKLDKALYRLKQASKPGFDLKAYSDSDYAGCNLDRKSTTRGCQILKGKLLVDYDVLYDNVPIFCDNTSAISISNNPLLHSRTKYIDIRCEEGIIAFNNAIALLEHPNELYQPMLKFLSNCCINKALTLQPFAMYVQFLNEFWYTAEVKKETKTITFLLSWWDKPLSFAQDEFISAIGLPICKDVVHLPPKKTIKAGLATLGVIRFGKRGKLNPRYIGPFNIFAKVGMVAYRLELPEQLSGVHSTFHISNLKKCLSDEPLAIPLDEIHVNDKLNFIEELVKIIDREVKRLKQSCIPIVKIVDFLSSCSINYALTAVVISKSSVRSDLLFDDKDGITCLTNDEIFENLALMGYEQLSTKLNFQKAHPQPPSGSFSVVSCRFFTISSRLRRRTNVSLSVSTPTDFGELGLWERFFLCETCTVVTEVLILGGGDVADVQVSKRKNLSHNRSSSKSDGFDMDKDIFVRICNHEEMVKKLQETPENDPEGGCGRAGIFDTADAFDEYLQMSEHTARDALFFFNMCIIELYMPKYLRKPTSEDIVNIQQKHNNVHGFLGMLESIDCMHWECKNCPVSWQGQYGRGDKKYPTIMLEAVASQDLWIWHAFYGIAGANNDINVLDNSSLFNDLLDDLAPVVPYVVNGVEYRNGYYLADGIYPEWASFVKSFTVQLIRSIRTLNSIKKVHRTMSNVLSVFSKDVGDLFNNRPVHTKSTHYVESCMLA</sequence>
<protein>
    <submittedName>
        <fullName evidence="3">Uncharacterized protein</fullName>
    </submittedName>
</protein>
<dbReference type="EMBL" id="BKCJ010005411">
    <property type="protein sequence ID" value="GEU66589.1"/>
    <property type="molecule type" value="Genomic_DNA"/>
</dbReference>
<dbReference type="InterPro" id="IPR056924">
    <property type="entry name" value="SH3_Tf2-1"/>
</dbReference>
<proteinExistence type="predicted"/>
<dbReference type="Pfam" id="PF24626">
    <property type="entry name" value="SH3_Tf2-1"/>
    <property type="match status" value="1"/>
</dbReference>
<evidence type="ECO:0000313" key="3">
    <source>
        <dbReference type="EMBL" id="GEU66589.1"/>
    </source>
</evidence>
<organism evidence="3">
    <name type="scientific">Tanacetum cinerariifolium</name>
    <name type="common">Dalmatian daisy</name>
    <name type="synonym">Chrysanthemum cinerariifolium</name>
    <dbReference type="NCBI Taxonomy" id="118510"/>
    <lineage>
        <taxon>Eukaryota</taxon>
        <taxon>Viridiplantae</taxon>
        <taxon>Streptophyta</taxon>
        <taxon>Embryophyta</taxon>
        <taxon>Tracheophyta</taxon>
        <taxon>Spermatophyta</taxon>
        <taxon>Magnoliopsida</taxon>
        <taxon>eudicotyledons</taxon>
        <taxon>Gunneridae</taxon>
        <taxon>Pentapetalae</taxon>
        <taxon>asterids</taxon>
        <taxon>campanulids</taxon>
        <taxon>Asterales</taxon>
        <taxon>Asteraceae</taxon>
        <taxon>Asteroideae</taxon>
        <taxon>Anthemideae</taxon>
        <taxon>Anthemidinae</taxon>
        <taxon>Tanacetum</taxon>
    </lineage>
</organism>
<dbReference type="Pfam" id="PF07727">
    <property type="entry name" value="RVT_2"/>
    <property type="match status" value="1"/>
</dbReference>
<dbReference type="InterPro" id="IPR013103">
    <property type="entry name" value="RVT_2"/>
</dbReference>
<dbReference type="CDD" id="cd09272">
    <property type="entry name" value="RNase_HI_RT_Ty1"/>
    <property type="match status" value="1"/>
</dbReference>